<dbReference type="EMBL" id="JAUSTU010000013">
    <property type="protein sequence ID" value="MDQ0156521.1"/>
    <property type="molecule type" value="Genomic_DNA"/>
</dbReference>
<evidence type="ECO:0000313" key="3">
    <source>
        <dbReference type="Proteomes" id="UP001231362"/>
    </source>
</evidence>
<name>A0ABT9V6E9_9BACL</name>
<keyword evidence="1" id="KW-0175">Coiled coil</keyword>
<dbReference type="RefSeq" id="WP_307151029.1">
    <property type="nucleotide sequence ID" value="NZ_JAUSTU010000013.1"/>
</dbReference>
<evidence type="ECO:0000256" key="1">
    <source>
        <dbReference type="SAM" id="Coils"/>
    </source>
</evidence>
<dbReference type="SUPFAM" id="SSF53649">
    <property type="entry name" value="Alkaline phosphatase-like"/>
    <property type="match status" value="1"/>
</dbReference>
<proteinExistence type="predicted"/>
<dbReference type="Pfam" id="PF08665">
    <property type="entry name" value="PglZ"/>
    <property type="match status" value="1"/>
</dbReference>
<protein>
    <submittedName>
        <fullName evidence="2">Uncharacterized protein (TIGR02687 family)</fullName>
    </submittedName>
</protein>
<dbReference type="Proteomes" id="UP001231362">
    <property type="component" value="Unassembled WGS sequence"/>
</dbReference>
<keyword evidence="3" id="KW-1185">Reference proteome</keyword>
<dbReference type="InterPro" id="IPR014060">
    <property type="entry name" value="PglZ"/>
</dbReference>
<comment type="caution">
    <text evidence="2">The sequence shown here is derived from an EMBL/GenBank/DDBJ whole genome shotgun (WGS) entry which is preliminary data.</text>
</comment>
<evidence type="ECO:0000313" key="2">
    <source>
        <dbReference type="EMBL" id="MDQ0156521.1"/>
    </source>
</evidence>
<accession>A0ABT9V6E9</accession>
<organism evidence="2 3">
    <name type="scientific">Anoxybacillus andreesenii</name>
    <dbReference type="NCBI Taxonomy" id="1325932"/>
    <lineage>
        <taxon>Bacteria</taxon>
        <taxon>Bacillati</taxon>
        <taxon>Bacillota</taxon>
        <taxon>Bacilli</taxon>
        <taxon>Bacillales</taxon>
        <taxon>Anoxybacillaceae</taxon>
        <taxon>Anoxybacillus</taxon>
    </lineage>
</organism>
<feature type="coiled-coil region" evidence="1">
    <location>
        <begin position="587"/>
        <end position="617"/>
    </location>
</feature>
<dbReference type="NCBIfam" id="TIGR02687">
    <property type="entry name" value="BREX-1 system phosphatase PglZ type A"/>
    <property type="match status" value="1"/>
</dbReference>
<sequence>MDVIEMVRERIRDEKDKKERAVVFWYDSTGQETVEALSNELTHEEVTVREITENNFFKLKIEIEIEHPTRSYLLYAPFSRPADEENFLLDILLYGSEFKADQIAIWSEQFGVKDVILRTVANRYPSFFNSKERREKLKRVINPSPKEEEIELAILAVLTGAPTSNISHITKHLLLDGLEENNNSNYKKISKLFSIDRMWELLEQYFGLRLSNEQRTLRYLMEQLLFAHFSREATVTIKALDEKYSTVRANICALFIDDWIRGKTEEVKVLEEYIKVMESGFHLRSHLQDISIEQFEKVTTFPLIDALLIEKVTDELQHKTIDLEAWKERIPNRISTHWGSKSGLAGLYRTLLEAVRLTDYKSYLTQYDTREELYGQYAARIHSIDRAYRHFMQAYTELDKREMVEPIAEVLTNWYENVYLRKIAEETNYILANEQHSKIPLQSGFFKRTIQPILDKESTRVFVIISDALRYEVGFELCERLNRRINGEASISPMQASLPTYTQLGMASLLPHRKLTLGENKIIYADGEPTNGTANRTKILQKINQDAIAYRWDEFDNWTQTEADSKFKGKRLVYIYHDVIDAVGDSKKSERDTYAAAEKAINDLERTIDRLSRLQAKRVYITADHGFLYQYSKIEADVKIEAVNGKIIESNRRFALGQGLSIPEGAVKLDENKSELIETETVLAKGINRFTGGGGLQFIHGGAMPQEIIIPLIDYRRTDRAELVGVSVAMLDKVITNFRVPVTFYQEESISSDFLPRKIKAAFYIENERISNEIEFTFNLTGENHQRTEQLTFNLAEAYYTLGQVCTLKVETVQDKTYEFYKEETFTIRMYDALY</sequence>
<reference evidence="2 3" key="1">
    <citation type="submission" date="2023-07" db="EMBL/GenBank/DDBJ databases">
        <title>Genomic Encyclopedia of Type Strains, Phase IV (KMG-IV): sequencing the most valuable type-strain genomes for metagenomic binning, comparative biology and taxonomic classification.</title>
        <authorList>
            <person name="Goeker M."/>
        </authorList>
    </citation>
    <scope>NUCLEOTIDE SEQUENCE [LARGE SCALE GENOMIC DNA]</scope>
    <source>
        <strain evidence="2 3">DSM 23948</strain>
    </source>
</reference>
<dbReference type="InterPro" id="IPR017850">
    <property type="entry name" value="Alkaline_phosphatase_core_sf"/>
</dbReference>
<gene>
    <name evidence="2" type="ORF">J2S07_002842</name>
</gene>